<sequence>MKIEPSKSEVVPQNLGEVQLFPRGLPDEFTLVITLLLKKQTTKENWYLFQVTDHQGYPQLSLGINSKERSLEFQAKGQDEEFIKAVFAGKGISSLFDLKWHKMALSVQNQVVSVHVDCSYILSKPLPPRRQLVSEGNAFVGLDAVQGAPVSFDIQQLHIYCDSAMVMQEGCCEISDNGCFSEASKTRRDVEVLQSNDLIEINPQTEGKVYTRCFCLEETEGKQEKKRQQQRQRMAPNSFGDR</sequence>
<gene>
    <name evidence="1" type="ORF">K3G42_025934</name>
</gene>
<dbReference type="Proteomes" id="UP000827872">
    <property type="component" value="Linkage Group LG06"/>
</dbReference>
<comment type="caution">
    <text evidence="1">The sequence shown here is derived from an EMBL/GenBank/DDBJ whole genome shotgun (WGS) entry which is preliminary data.</text>
</comment>
<protein>
    <submittedName>
        <fullName evidence="1">Uncharacterized protein</fullName>
    </submittedName>
</protein>
<proteinExistence type="predicted"/>
<evidence type="ECO:0000313" key="1">
    <source>
        <dbReference type="EMBL" id="KAH8007810.1"/>
    </source>
</evidence>
<keyword evidence="2" id="KW-1185">Reference proteome</keyword>
<reference evidence="1" key="1">
    <citation type="submission" date="2021-08" db="EMBL/GenBank/DDBJ databases">
        <title>The first chromosome-level gecko genome reveals the dynamic sex chromosomes of Neotropical dwarf geckos (Sphaerodactylidae: Sphaerodactylus).</title>
        <authorList>
            <person name="Pinto B.J."/>
            <person name="Keating S.E."/>
            <person name="Gamble T."/>
        </authorList>
    </citation>
    <scope>NUCLEOTIDE SEQUENCE</scope>
    <source>
        <strain evidence="1">TG3544</strain>
    </source>
</reference>
<name>A0ACB8FR83_9SAUR</name>
<organism evidence="1 2">
    <name type="scientific">Sphaerodactylus townsendi</name>
    <dbReference type="NCBI Taxonomy" id="933632"/>
    <lineage>
        <taxon>Eukaryota</taxon>
        <taxon>Metazoa</taxon>
        <taxon>Chordata</taxon>
        <taxon>Craniata</taxon>
        <taxon>Vertebrata</taxon>
        <taxon>Euteleostomi</taxon>
        <taxon>Lepidosauria</taxon>
        <taxon>Squamata</taxon>
        <taxon>Bifurcata</taxon>
        <taxon>Gekkota</taxon>
        <taxon>Sphaerodactylidae</taxon>
        <taxon>Sphaerodactylus</taxon>
    </lineage>
</organism>
<dbReference type="EMBL" id="CM037619">
    <property type="protein sequence ID" value="KAH8007810.1"/>
    <property type="molecule type" value="Genomic_DNA"/>
</dbReference>
<accession>A0ACB8FR83</accession>
<evidence type="ECO:0000313" key="2">
    <source>
        <dbReference type="Proteomes" id="UP000827872"/>
    </source>
</evidence>